<keyword evidence="3 11" id="KW-0633">Potassium transport</keyword>
<keyword evidence="2 11" id="KW-1003">Cell membrane</keyword>
<dbReference type="GO" id="GO:0005886">
    <property type="term" value="C:plasma membrane"/>
    <property type="evidence" value="ECO:0007669"/>
    <property type="project" value="UniProtKB-SubCell"/>
</dbReference>
<evidence type="ECO:0000256" key="3">
    <source>
        <dbReference type="ARBA" id="ARBA00022538"/>
    </source>
</evidence>
<keyword evidence="10 11" id="KW-0472">Membrane</keyword>
<dbReference type="Pfam" id="PF02669">
    <property type="entry name" value="KdpC"/>
    <property type="match status" value="1"/>
</dbReference>
<keyword evidence="4 11" id="KW-0812">Transmembrane</keyword>
<keyword evidence="1 11" id="KW-0813">Transport</keyword>
<evidence type="ECO:0000256" key="1">
    <source>
        <dbReference type="ARBA" id="ARBA00022448"/>
    </source>
</evidence>
<evidence type="ECO:0000313" key="12">
    <source>
        <dbReference type="EMBL" id="BAY96988.1"/>
    </source>
</evidence>
<sequence>MSIIREIIKSIRITLVLWLLTALIYPLLILVVGQVFLPLQANGSIMQNIDAQPDAPPIGSALIGQVFTSEKYFHGRPSTVRYSQGKKAKATGISGASNLAPSNPELLNRIVEQANQFRDENVQPTADLIYTSASGLDPHISVKSARQQLERVASARNVKAEEILPLINKYTDDRFLWVFGEPGVNVLRLNYALDLQEINRKAN</sequence>
<keyword evidence="6 11" id="KW-0067">ATP-binding</keyword>
<dbReference type="NCBIfam" id="NF010607">
    <property type="entry name" value="PRK14003.1"/>
    <property type="match status" value="1"/>
</dbReference>
<evidence type="ECO:0000256" key="9">
    <source>
        <dbReference type="ARBA" id="ARBA00023065"/>
    </source>
</evidence>
<keyword evidence="13" id="KW-1185">Reference proteome</keyword>
<comment type="similarity">
    <text evidence="11">Belongs to the KdpC family.</text>
</comment>
<dbReference type="EMBL" id="AP018248">
    <property type="protein sequence ID" value="BAY96988.1"/>
    <property type="molecule type" value="Genomic_DNA"/>
</dbReference>
<comment type="subcellular location">
    <subcellularLocation>
        <location evidence="11">Cell membrane</location>
        <topology evidence="11">Single-pass membrane protein</topology>
    </subcellularLocation>
</comment>
<dbReference type="GO" id="GO:0008556">
    <property type="term" value="F:P-type potassium transmembrane transporter activity"/>
    <property type="evidence" value="ECO:0007669"/>
    <property type="project" value="InterPro"/>
</dbReference>
<keyword evidence="5 11" id="KW-0547">Nucleotide-binding</keyword>
<dbReference type="Proteomes" id="UP000218785">
    <property type="component" value="Chromosome"/>
</dbReference>
<reference evidence="12 13" key="1">
    <citation type="submission" date="2017-06" db="EMBL/GenBank/DDBJ databases">
        <title>Genome sequencing of cyanobaciteial culture collection at National Institute for Environmental Studies (NIES).</title>
        <authorList>
            <person name="Hirose Y."/>
            <person name="Shimura Y."/>
            <person name="Fujisawa T."/>
            <person name="Nakamura Y."/>
            <person name="Kawachi M."/>
        </authorList>
    </citation>
    <scope>NUCLEOTIDE SEQUENCE [LARGE SCALE GENOMIC DNA]</scope>
    <source>
        <strain evidence="12 13">NIES-37</strain>
    </source>
</reference>
<dbReference type="AlphaFoldDB" id="A0A1Z4MU33"/>
<comment type="subunit">
    <text evidence="11">The system is composed of three essential subunits: KdpA, KdpB and KdpC.</text>
</comment>
<keyword evidence="9 11" id="KW-0406">Ion transport</keyword>
<name>A0A1Z4MU33_9CYAN</name>
<evidence type="ECO:0000256" key="5">
    <source>
        <dbReference type="ARBA" id="ARBA00022741"/>
    </source>
</evidence>
<evidence type="ECO:0000256" key="11">
    <source>
        <dbReference type="HAMAP-Rule" id="MF_00276"/>
    </source>
</evidence>
<dbReference type="InterPro" id="IPR003820">
    <property type="entry name" value="KdpC"/>
</dbReference>
<proteinExistence type="inferred from homology"/>
<comment type="function">
    <text evidence="11">Part of the high-affinity ATP-driven potassium transport (or Kdp) system, which catalyzes the hydrolysis of ATP coupled with the electrogenic transport of potassium into the cytoplasm. This subunit acts as a catalytic chaperone that increases the ATP-binding affinity of the ATP-hydrolyzing subunit KdpB by the formation of a transient KdpB/KdpC/ATP ternary complex.</text>
</comment>
<organism evidence="12 13">
    <name type="scientific">Tolypothrix tenuis PCC 7101</name>
    <dbReference type="NCBI Taxonomy" id="231146"/>
    <lineage>
        <taxon>Bacteria</taxon>
        <taxon>Bacillati</taxon>
        <taxon>Cyanobacteriota</taxon>
        <taxon>Cyanophyceae</taxon>
        <taxon>Nostocales</taxon>
        <taxon>Tolypothrichaceae</taxon>
        <taxon>Tolypothrix</taxon>
    </lineage>
</organism>
<evidence type="ECO:0000256" key="7">
    <source>
        <dbReference type="ARBA" id="ARBA00022958"/>
    </source>
</evidence>
<evidence type="ECO:0000256" key="4">
    <source>
        <dbReference type="ARBA" id="ARBA00022692"/>
    </source>
</evidence>
<dbReference type="PANTHER" id="PTHR30042">
    <property type="entry name" value="POTASSIUM-TRANSPORTING ATPASE C CHAIN"/>
    <property type="match status" value="1"/>
</dbReference>
<keyword evidence="8 11" id="KW-1133">Transmembrane helix</keyword>
<evidence type="ECO:0000256" key="2">
    <source>
        <dbReference type="ARBA" id="ARBA00022475"/>
    </source>
</evidence>
<protein>
    <recommendedName>
        <fullName evidence="11">Potassium-transporting ATPase KdpC subunit</fullName>
    </recommendedName>
    <alternativeName>
        <fullName evidence="11">ATP phosphohydrolase [potassium-transporting] C chain</fullName>
    </alternativeName>
    <alternativeName>
        <fullName evidence="11">Potassium-binding and translocating subunit C</fullName>
    </alternativeName>
    <alternativeName>
        <fullName evidence="11">Potassium-translocating ATPase C chain</fullName>
    </alternativeName>
</protein>
<evidence type="ECO:0000256" key="6">
    <source>
        <dbReference type="ARBA" id="ARBA00022840"/>
    </source>
</evidence>
<dbReference type="NCBIfam" id="TIGR00681">
    <property type="entry name" value="kdpC"/>
    <property type="match status" value="1"/>
</dbReference>
<evidence type="ECO:0000256" key="8">
    <source>
        <dbReference type="ARBA" id="ARBA00022989"/>
    </source>
</evidence>
<dbReference type="PIRSF" id="PIRSF001296">
    <property type="entry name" value="K_ATPase_KdpC"/>
    <property type="match status" value="1"/>
</dbReference>
<dbReference type="GO" id="GO:0005524">
    <property type="term" value="F:ATP binding"/>
    <property type="evidence" value="ECO:0007669"/>
    <property type="project" value="UniProtKB-UniRule"/>
</dbReference>
<dbReference type="KEGG" id="ttq:NIES37_09250"/>
<evidence type="ECO:0000313" key="13">
    <source>
        <dbReference type="Proteomes" id="UP000218785"/>
    </source>
</evidence>
<dbReference type="PANTHER" id="PTHR30042:SF2">
    <property type="entry name" value="POTASSIUM-TRANSPORTING ATPASE KDPC SUBUNIT"/>
    <property type="match status" value="1"/>
</dbReference>
<dbReference type="RefSeq" id="WP_096574113.1">
    <property type="nucleotide sequence ID" value="NZ_CAWNJS010000001.1"/>
</dbReference>
<keyword evidence="7 11" id="KW-0630">Potassium</keyword>
<accession>A0A1Z4MU33</accession>
<feature type="transmembrane region" description="Helical" evidence="11">
    <location>
        <begin position="12"/>
        <end position="37"/>
    </location>
</feature>
<dbReference type="HAMAP" id="MF_00276">
    <property type="entry name" value="KdpC"/>
    <property type="match status" value="1"/>
</dbReference>
<gene>
    <name evidence="11" type="primary">kdpC</name>
    <name evidence="12" type="ORF">NIES37_09250</name>
</gene>
<evidence type="ECO:0000256" key="10">
    <source>
        <dbReference type="ARBA" id="ARBA00023136"/>
    </source>
</evidence>